<keyword evidence="3" id="KW-1185">Reference proteome</keyword>
<name>A0A553USG4_9DEIO</name>
<proteinExistence type="predicted"/>
<gene>
    <name evidence="2" type="ORF">FNU79_12585</name>
</gene>
<dbReference type="AlphaFoldDB" id="A0A553USG4"/>
<comment type="caution">
    <text evidence="2">The sequence shown here is derived from an EMBL/GenBank/DDBJ whole genome shotgun (WGS) entry which is preliminary data.</text>
</comment>
<organism evidence="2 3">
    <name type="scientific">Deinococcus detaillensis</name>
    <dbReference type="NCBI Taxonomy" id="2592048"/>
    <lineage>
        <taxon>Bacteria</taxon>
        <taxon>Thermotogati</taxon>
        <taxon>Deinococcota</taxon>
        <taxon>Deinococci</taxon>
        <taxon>Deinococcales</taxon>
        <taxon>Deinococcaceae</taxon>
        <taxon>Deinococcus</taxon>
    </lineage>
</organism>
<evidence type="ECO:0000313" key="2">
    <source>
        <dbReference type="EMBL" id="TSA83156.1"/>
    </source>
</evidence>
<dbReference type="Proteomes" id="UP000316092">
    <property type="component" value="Unassembled WGS sequence"/>
</dbReference>
<accession>A0A553USG4</accession>
<protein>
    <recommendedName>
        <fullName evidence="4">Lipoprotein</fullName>
    </recommendedName>
</protein>
<evidence type="ECO:0000256" key="1">
    <source>
        <dbReference type="SAM" id="SignalP"/>
    </source>
</evidence>
<sequence>MKKLWFAASLLLASCAPTLTAAPTPIAGEVVVEANLPTFTSISDLFTASNKALLGDTESIILLSLLPKGDEGLNNESRAGVKGITTVQDLFLKTDEDSAIPPNYNTYYASQKAKGPKSGGDSLKMLSQQGAPAHIQTTWQATEINGKNTIDLIWETKPLGDKFLSVKIEASATDPAINVRAIEDRWIGEFLKNPGIKLVASGR</sequence>
<dbReference type="RefSeq" id="WP_143721169.1">
    <property type="nucleotide sequence ID" value="NZ_VKDB01000014.1"/>
</dbReference>
<evidence type="ECO:0008006" key="4">
    <source>
        <dbReference type="Google" id="ProtNLM"/>
    </source>
</evidence>
<feature type="signal peptide" evidence="1">
    <location>
        <begin position="1"/>
        <end position="21"/>
    </location>
</feature>
<evidence type="ECO:0000313" key="3">
    <source>
        <dbReference type="Proteomes" id="UP000316092"/>
    </source>
</evidence>
<feature type="chain" id="PRO_5022038524" description="Lipoprotein" evidence="1">
    <location>
        <begin position="22"/>
        <end position="203"/>
    </location>
</feature>
<dbReference type="EMBL" id="VKDB01000014">
    <property type="protein sequence ID" value="TSA83156.1"/>
    <property type="molecule type" value="Genomic_DNA"/>
</dbReference>
<dbReference type="PROSITE" id="PS51257">
    <property type="entry name" value="PROKAR_LIPOPROTEIN"/>
    <property type="match status" value="1"/>
</dbReference>
<dbReference type="OrthoDB" id="9822915at2"/>
<reference evidence="2 3" key="1">
    <citation type="submission" date="2019-07" db="EMBL/GenBank/DDBJ databases">
        <title>Deinococcus detaillus sp. nov., isolated from humus soil in Antarctica.</title>
        <authorList>
            <person name="Zhang K."/>
        </authorList>
    </citation>
    <scope>NUCLEOTIDE SEQUENCE [LARGE SCALE GENOMIC DNA]</scope>
    <source>
        <strain evidence="2 3">H1</strain>
    </source>
</reference>
<keyword evidence="1" id="KW-0732">Signal</keyword>